<protein>
    <submittedName>
        <fullName evidence="9">TonB-dependent receptor</fullName>
    </submittedName>
</protein>
<keyword evidence="3" id="KW-1134">Transmembrane beta strand</keyword>
<evidence type="ECO:0000313" key="9">
    <source>
        <dbReference type="EMBL" id="MBY4637105.1"/>
    </source>
</evidence>
<dbReference type="PANTHER" id="PTHR30069">
    <property type="entry name" value="TONB-DEPENDENT OUTER MEMBRANE RECEPTOR"/>
    <property type="match status" value="1"/>
</dbReference>
<evidence type="ECO:0000259" key="8">
    <source>
        <dbReference type="Pfam" id="PF25183"/>
    </source>
</evidence>
<keyword evidence="2" id="KW-0813">Transport</keyword>
<dbReference type="InterPro" id="IPR057601">
    <property type="entry name" value="Oar-like_b-barrel"/>
</dbReference>
<dbReference type="InterPro" id="IPR013784">
    <property type="entry name" value="Carb-bd-like_fold"/>
</dbReference>
<dbReference type="PANTHER" id="PTHR30069:SF46">
    <property type="entry name" value="OAR PROTEIN"/>
    <property type="match status" value="1"/>
</dbReference>
<accession>A0ABS7MDK8</accession>
<dbReference type="EMBL" id="JAILXK010000001">
    <property type="protein sequence ID" value="MBY4637105.1"/>
    <property type="molecule type" value="Genomic_DNA"/>
</dbReference>
<feature type="domain" description="TonB-dependent transporter Oar-like beta-barrel" evidence="8">
    <location>
        <begin position="451"/>
        <end position="976"/>
    </location>
</feature>
<feature type="region of interest" description="Disordered" evidence="7">
    <location>
        <begin position="370"/>
        <end position="390"/>
    </location>
</feature>
<comment type="subcellular location">
    <subcellularLocation>
        <location evidence="1">Cell outer membrane</location>
        <topology evidence="1">Multi-pass membrane protein</topology>
    </subcellularLocation>
</comment>
<keyword evidence="10" id="KW-1185">Reference proteome</keyword>
<dbReference type="Pfam" id="PF25183">
    <property type="entry name" value="OMP_b-brl_4"/>
    <property type="match status" value="2"/>
</dbReference>
<keyword evidence="9" id="KW-0675">Receptor</keyword>
<sequence>MIRPSQTDLLQCLCALGRRKWRLLARRTNIVRRLHFPLYSHHETGYKSKKQQRDFLRFVAATVQKPRGFERRRRGSGDTVREDAVKSFRQSQVHSARPSRARALAAALAWSSAAGALAVGFSAPAFAQQVNASLRGTVAAEGGVTQVTAINVNTGLSRTSTVTAGGAYTFASLPPGTYRLELTTPGGVRRTDEFTLLVAQDAVLDFDLSAPEIATGDDNAIIVTGSRIRTMEGGEVGLNITQREIETLPQSNRNFLAFADLAPGVQFVTNAAGQSRLQGGAQDSRTTNIFIDGVGQKDYVLKNGITGQDSSVGNPFPQSAIGEYRVLTSNYKAEFDQVSSVAVTAVTRSGTNEFHGDAFFEYTDEHLRSRSPDEKFSGSPNVPTEIDVPKTPMRDMQFGVSLGGPIIKDKLFFFGAYEGKRIDQPLDIQPGSANNVANIPAAFAGEFGGFSKRFNEDLIFGKLDFTPNSSDLFQASLKYRRETGDGINSGSNLRSTTIDQNVTEYRGLLRWEHTADNWINDLKLTYEDVSWAPTPRTFENAFRYQDATGGQIFQTGGGSNYQDKGQKGFSFQNDFTWTGTERHTIKAGVKAKWVKLNSLQLNLFNPVFTYNTMYNGATWNDTIPYQVQFGFDSGLGGNPVVKSKNFQLGLYVQDDWEVTDRLTLNVGLRWDYDRTPAFVNFVHSAQALAAVSAANYPNLVNADYDINDFISTGSERKTFTGAFQPRIGFTYEIDPESQFVLFGGFGRSYDRNQFDFIQQETSVGGFTTRTFRFQVPGDTRNNCTPSPTCVPWDPIYLTEAGRQQLVASVGSQGGAELRFIDNDLKVPYSDQFSLGLRRQFGLLNAEIGYTHIESHDGFAWLLGNRRPDGSFFAPAPTPQSSPFGNAPPGRGSIIIGTNGLETSADSAYLKLVKRYTQSSPWNITATYTFTEAEENRAFGQTFSLDFPSIEDYPVLRSSGVSRHRFVTAGAVDLPLGFTLSSKLTLASPPYLKGFTNDPVTGERRIVGTFGNNKKPFIVGDIWAIRQLDLALTKYVGLPFLSQDSRIRLRVDVFNVLNEKNYVNYNGNANDNNPNDVNGSFGDVSNFGTGGYPPRTFKFSVGFSF</sequence>
<name>A0ABS7MDK8_9SPHN</name>
<keyword evidence="4" id="KW-0812">Transmembrane</keyword>
<evidence type="ECO:0000256" key="2">
    <source>
        <dbReference type="ARBA" id="ARBA00022448"/>
    </source>
</evidence>
<dbReference type="InterPro" id="IPR036942">
    <property type="entry name" value="Beta-barrel_TonB_sf"/>
</dbReference>
<evidence type="ECO:0000256" key="5">
    <source>
        <dbReference type="ARBA" id="ARBA00023136"/>
    </source>
</evidence>
<dbReference type="Proteomes" id="UP001166571">
    <property type="component" value="Unassembled WGS sequence"/>
</dbReference>
<evidence type="ECO:0000256" key="6">
    <source>
        <dbReference type="ARBA" id="ARBA00023237"/>
    </source>
</evidence>
<evidence type="ECO:0000256" key="4">
    <source>
        <dbReference type="ARBA" id="ARBA00022692"/>
    </source>
</evidence>
<keyword evidence="5" id="KW-0472">Membrane</keyword>
<gene>
    <name evidence="9" type="ORF">K5P26_08140</name>
</gene>
<evidence type="ECO:0000313" key="10">
    <source>
        <dbReference type="Proteomes" id="UP001166571"/>
    </source>
</evidence>
<organism evidence="9 10">
    <name type="scientific">Sphingopyxis jiangsuensis</name>
    <dbReference type="NCBI Taxonomy" id="2871171"/>
    <lineage>
        <taxon>Bacteria</taxon>
        <taxon>Pseudomonadati</taxon>
        <taxon>Pseudomonadota</taxon>
        <taxon>Alphaproteobacteria</taxon>
        <taxon>Sphingomonadales</taxon>
        <taxon>Sphingomonadaceae</taxon>
        <taxon>Sphingopyxis</taxon>
    </lineage>
</organism>
<evidence type="ECO:0000256" key="1">
    <source>
        <dbReference type="ARBA" id="ARBA00004571"/>
    </source>
</evidence>
<dbReference type="SUPFAM" id="SSF49452">
    <property type="entry name" value="Starch-binding domain-like"/>
    <property type="match status" value="1"/>
</dbReference>
<dbReference type="Gene3D" id="2.40.170.20">
    <property type="entry name" value="TonB-dependent receptor, beta-barrel domain"/>
    <property type="match status" value="1"/>
</dbReference>
<reference evidence="9" key="1">
    <citation type="submission" date="2021-08" db="EMBL/GenBank/DDBJ databases">
        <title>Sphingopyxis panaciterrulae sp. nov., isolated from the surface water of the Yellow Sea.</title>
        <authorList>
            <person name="Gao Z."/>
            <person name="Zhang D."/>
            <person name="Zhang A."/>
        </authorList>
    </citation>
    <scope>NUCLEOTIDE SEQUENCE</scope>
    <source>
        <strain evidence="9">XHP0097</strain>
    </source>
</reference>
<keyword evidence="6" id="KW-0998">Cell outer membrane</keyword>
<dbReference type="Pfam" id="PF13620">
    <property type="entry name" value="CarboxypepD_reg"/>
    <property type="match status" value="1"/>
</dbReference>
<proteinExistence type="predicted"/>
<evidence type="ECO:0000256" key="3">
    <source>
        <dbReference type="ARBA" id="ARBA00022452"/>
    </source>
</evidence>
<evidence type="ECO:0000256" key="7">
    <source>
        <dbReference type="SAM" id="MobiDB-lite"/>
    </source>
</evidence>
<dbReference type="SUPFAM" id="SSF56935">
    <property type="entry name" value="Porins"/>
    <property type="match status" value="1"/>
</dbReference>
<dbReference type="Gene3D" id="2.60.40.1120">
    <property type="entry name" value="Carboxypeptidase-like, regulatory domain"/>
    <property type="match status" value="1"/>
</dbReference>
<feature type="domain" description="TonB-dependent transporter Oar-like beta-barrel" evidence="8">
    <location>
        <begin position="346"/>
        <end position="426"/>
    </location>
</feature>
<comment type="caution">
    <text evidence="9">The sequence shown here is derived from an EMBL/GenBank/DDBJ whole genome shotgun (WGS) entry which is preliminary data.</text>
</comment>
<dbReference type="InterPro" id="IPR039426">
    <property type="entry name" value="TonB-dep_rcpt-like"/>
</dbReference>